<feature type="domain" description="Response regulatory" evidence="3">
    <location>
        <begin position="3"/>
        <end position="119"/>
    </location>
</feature>
<dbReference type="SUPFAM" id="SSF52172">
    <property type="entry name" value="CheY-like"/>
    <property type="match status" value="1"/>
</dbReference>
<gene>
    <name evidence="4" type="ORF">EW093_04370</name>
</gene>
<reference evidence="4 5" key="1">
    <citation type="submission" date="2019-02" db="EMBL/GenBank/DDBJ databases">
        <authorList>
            <person name="Fomenkov A."/>
            <person name="Dubinina G."/>
            <person name="Grabovich M."/>
            <person name="Vincze T."/>
            <person name="Roberts R.J."/>
        </authorList>
    </citation>
    <scope>NUCLEOTIDE SEQUENCE [LARGE SCALE GENOMIC DNA]</scope>
    <source>
        <strain evidence="4 5">P</strain>
    </source>
</reference>
<dbReference type="Pfam" id="PF00072">
    <property type="entry name" value="Response_reg"/>
    <property type="match status" value="1"/>
</dbReference>
<dbReference type="SMART" id="SM00448">
    <property type="entry name" value="REC"/>
    <property type="match status" value="1"/>
</dbReference>
<dbReference type="PANTHER" id="PTHR44591">
    <property type="entry name" value="STRESS RESPONSE REGULATOR PROTEIN 1"/>
    <property type="match status" value="1"/>
</dbReference>
<dbReference type="RefSeq" id="WP_149567222.1">
    <property type="nucleotide sequence ID" value="NZ_CP035807.1"/>
</dbReference>
<sequence>MPTILIIDDEESIRFTLESLLEDEGYIILKAESATVALQTIKDNKVDLAIVDLHIPDMNGEELVKKIYTTNNNIKFIMHTGQNDYRLNDYLKSIGMDSENVLFKPILDLEVLISKLKNILD</sequence>
<accession>A0A5C1Q7G0</accession>
<dbReference type="InterPro" id="IPR011006">
    <property type="entry name" value="CheY-like_superfamily"/>
</dbReference>
<dbReference type="EMBL" id="CP035807">
    <property type="protein sequence ID" value="QEN03965.1"/>
    <property type="molecule type" value="Genomic_DNA"/>
</dbReference>
<reference evidence="4 5" key="2">
    <citation type="submission" date="2019-09" db="EMBL/GenBank/DDBJ databases">
        <title>Complete Genome Sequence and Methylome Analysis of free living Spirochaetas.</title>
        <authorList>
            <person name="Leshcheva N."/>
            <person name="Mikheeva N."/>
        </authorList>
    </citation>
    <scope>NUCLEOTIDE SEQUENCE [LARGE SCALE GENOMIC DNA]</scope>
    <source>
        <strain evidence="4 5">P</strain>
    </source>
</reference>
<dbReference type="KEGG" id="sper:EW093_04370"/>
<dbReference type="Proteomes" id="UP000323824">
    <property type="component" value="Chromosome"/>
</dbReference>
<feature type="modified residue" description="4-aspartylphosphate" evidence="2">
    <location>
        <position position="52"/>
    </location>
</feature>
<organism evidence="4 5">
    <name type="scientific">Thiospirochaeta perfilievii</name>
    <dbReference type="NCBI Taxonomy" id="252967"/>
    <lineage>
        <taxon>Bacteria</taxon>
        <taxon>Pseudomonadati</taxon>
        <taxon>Spirochaetota</taxon>
        <taxon>Spirochaetia</taxon>
        <taxon>Spirochaetales</taxon>
        <taxon>Spirochaetaceae</taxon>
        <taxon>Thiospirochaeta</taxon>
    </lineage>
</organism>
<evidence type="ECO:0000256" key="1">
    <source>
        <dbReference type="ARBA" id="ARBA00022553"/>
    </source>
</evidence>
<keyword evidence="1 2" id="KW-0597">Phosphoprotein</keyword>
<dbReference type="InterPro" id="IPR050595">
    <property type="entry name" value="Bact_response_regulator"/>
</dbReference>
<evidence type="ECO:0000313" key="4">
    <source>
        <dbReference type="EMBL" id="QEN03965.1"/>
    </source>
</evidence>
<dbReference type="PROSITE" id="PS50110">
    <property type="entry name" value="RESPONSE_REGULATORY"/>
    <property type="match status" value="1"/>
</dbReference>
<dbReference type="Gene3D" id="3.40.50.2300">
    <property type="match status" value="1"/>
</dbReference>
<evidence type="ECO:0000313" key="5">
    <source>
        <dbReference type="Proteomes" id="UP000323824"/>
    </source>
</evidence>
<dbReference type="InterPro" id="IPR001789">
    <property type="entry name" value="Sig_transdc_resp-reg_receiver"/>
</dbReference>
<evidence type="ECO:0000259" key="3">
    <source>
        <dbReference type="PROSITE" id="PS50110"/>
    </source>
</evidence>
<evidence type="ECO:0000256" key="2">
    <source>
        <dbReference type="PROSITE-ProRule" id="PRU00169"/>
    </source>
</evidence>
<protein>
    <submittedName>
        <fullName evidence="4">Response regulator</fullName>
    </submittedName>
</protein>
<name>A0A5C1Q7G0_9SPIO</name>
<proteinExistence type="predicted"/>
<dbReference type="AlphaFoldDB" id="A0A5C1Q7G0"/>
<dbReference type="OrthoDB" id="9794815at2"/>
<dbReference type="PANTHER" id="PTHR44591:SF3">
    <property type="entry name" value="RESPONSE REGULATORY DOMAIN-CONTAINING PROTEIN"/>
    <property type="match status" value="1"/>
</dbReference>
<dbReference type="GO" id="GO:0000160">
    <property type="term" value="P:phosphorelay signal transduction system"/>
    <property type="evidence" value="ECO:0007669"/>
    <property type="project" value="InterPro"/>
</dbReference>
<keyword evidence="5" id="KW-1185">Reference proteome</keyword>